<dbReference type="OrthoDB" id="9809485at2"/>
<dbReference type="EMBL" id="FOEC01000001">
    <property type="protein sequence ID" value="SEO43044.1"/>
    <property type="molecule type" value="Genomic_DNA"/>
</dbReference>
<evidence type="ECO:0000256" key="3">
    <source>
        <dbReference type="SAM" id="MobiDB-lite"/>
    </source>
</evidence>
<feature type="binding site" evidence="2">
    <location>
        <position position="261"/>
    </location>
    <ligand>
        <name>Zn(2+)</name>
        <dbReference type="ChEBI" id="CHEBI:29105"/>
    </ligand>
</feature>
<evidence type="ECO:0000313" key="5">
    <source>
        <dbReference type="EMBL" id="SEO43044.1"/>
    </source>
</evidence>
<comment type="similarity">
    <text evidence="2">Belongs to the TRAFAC class YlqF/YawG GTPase family. RsgA subfamily.</text>
</comment>
<feature type="binding site" evidence="2">
    <location>
        <position position="274"/>
    </location>
    <ligand>
        <name>Zn(2+)</name>
        <dbReference type="ChEBI" id="CHEBI:29105"/>
    </ligand>
</feature>
<dbReference type="InterPro" id="IPR004881">
    <property type="entry name" value="Ribosome_biogen_GTPase_RsgA"/>
</dbReference>
<dbReference type="SUPFAM" id="SSF52540">
    <property type="entry name" value="P-loop containing nucleoside triphosphate hydrolases"/>
    <property type="match status" value="1"/>
</dbReference>
<feature type="compositionally biased region" description="Basic and acidic residues" evidence="3">
    <location>
        <begin position="297"/>
        <end position="312"/>
    </location>
</feature>
<feature type="compositionally biased region" description="Basic residues" evidence="3">
    <location>
        <begin position="313"/>
        <end position="322"/>
    </location>
</feature>
<evidence type="ECO:0000313" key="6">
    <source>
        <dbReference type="Proteomes" id="UP000182975"/>
    </source>
</evidence>
<feature type="binding site" evidence="2">
    <location>
        <position position="266"/>
    </location>
    <ligand>
        <name>Zn(2+)</name>
        <dbReference type="ChEBI" id="CHEBI:29105"/>
    </ligand>
</feature>
<dbReference type="PANTHER" id="PTHR32120:SF10">
    <property type="entry name" value="SMALL RIBOSOMAL SUBUNIT BIOGENESIS GTPASE RSGA"/>
    <property type="match status" value="1"/>
</dbReference>
<keyword evidence="2" id="KW-0342">GTP-binding</keyword>
<keyword evidence="2" id="KW-0547">Nucleotide-binding</keyword>
<dbReference type="Proteomes" id="UP000182975">
    <property type="component" value="Unassembled WGS sequence"/>
</dbReference>
<dbReference type="InterPro" id="IPR027417">
    <property type="entry name" value="P-loop_NTPase"/>
</dbReference>
<name>A0A172RVT9_9ACTN</name>
<feature type="domain" description="EngC GTPase" evidence="4">
    <location>
        <begin position="84"/>
        <end position="236"/>
    </location>
</feature>
<comment type="subunit">
    <text evidence="2">Monomer. Associates with 30S ribosomal subunit, binds 16S rRNA.</text>
</comment>
<keyword evidence="2" id="KW-0963">Cytoplasm</keyword>
<dbReference type="CDD" id="cd01854">
    <property type="entry name" value="YjeQ_EngC"/>
    <property type="match status" value="1"/>
</dbReference>
<dbReference type="GO" id="GO:0019843">
    <property type="term" value="F:rRNA binding"/>
    <property type="evidence" value="ECO:0007669"/>
    <property type="project" value="UniProtKB-KW"/>
</dbReference>
<keyword evidence="6" id="KW-1185">Reference proteome</keyword>
<dbReference type="AlphaFoldDB" id="A0A172RVT9"/>
<organism evidence="5 6">
    <name type="scientific">Denitrobacterium detoxificans</name>
    <dbReference type="NCBI Taxonomy" id="79604"/>
    <lineage>
        <taxon>Bacteria</taxon>
        <taxon>Bacillati</taxon>
        <taxon>Actinomycetota</taxon>
        <taxon>Coriobacteriia</taxon>
        <taxon>Eggerthellales</taxon>
        <taxon>Eggerthellaceae</taxon>
        <taxon>Denitrobacterium</taxon>
    </lineage>
</organism>
<dbReference type="PATRIC" id="fig|79604.3.peg.32"/>
<dbReference type="STRING" id="79604.AAY81_00160"/>
<keyword evidence="2" id="KW-0694">RNA-binding</keyword>
<evidence type="ECO:0000259" key="4">
    <source>
        <dbReference type="PROSITE" id="PS50936"/>
    </source>
</evidence>
<sequence length="322" mass="35305">MRLKARVVQLDRGFPLVRTEDGAQFRCKHATALVKGKKHRAVIGDEVMVEADEAADIAQILEILPRRCSLVRKDPAERSLPQTLAANFDVVVVAHPLFELNIRRLERELVLAHETGARVVVALTKADLAQDEAQLRDTTELVRAIATNDDTVLVVSEFDAPSVEALRACIPADCTAVLIGRSGVGKSSLVNLLAGSEVQQTTAVRETDGKGRHTTVNRSMVAVRDGGWVVDMPGVRGLGLWNADAGIAAAFPDIDKAAMECRFRDCKHGAEPGCAVREAVEAGRIPPQRLESYLRLTEENEQQKQRNEEASRIRSRGGRRKR</sequence>
<dbReference type="EC" id="3.6.1.-" evidence="2"/>
<dbReference type="PROSITE" id="PS50936">
    <property type="entry name" value="ENGC_GTPASE"/>
    <property type="match status" value="1"/>
</dbReference>
<feature type="region of interest" description="Disordered" evidence="3">
    <location>
        <begin position="297"/>
        <end position="322"/>
    </location>
</feature>
<feature type="binding site" evidence="2">
    <location>
        <begin position="124"/>
        <end position="127"/>
    </location>
    <ligand>
        <name>GTP</name>
        <dbReference type="ChEBI" id="CHEBI:37565"/>
    </ligand>
</feature>
<dbReference type="GO" id="GO:0042274">
    <property type="term" value="P:ribosomal small subunit biogenesis"/>
    <property type="evidence" value="ECO:0007669"/>
    <property type="project" value="UniProtKB-UniRule"/>
</dbReference>
<dbReference type="Gene3D" id="1.10.40.50">
    <property type="entry name" value="Probable gtpase engc, domain 3"/>
    <property type="match status" value="1"/>
</dbReference>
<dbReference type="NCBIfam" id="TIGR00157">
    <property type="entry name" value="ribosome small subunit-dependent GTPase A"/>
    <property type="match status" value="1"/>
</dbReference>
<proteinExistence type="inferred from homology"/>
<dbReference type="GO" id="GO:0005525">
    <property type="term" value="F:GTP binding"/>
    <property type="evidence" value="ECO:0007669"/>
    <property type="project" value="UniProtKB-UniRule"/>
</dbReference>
<accession>A0A172RVT9</accession>
<dbReference type="GO" id="GO:0003924">
    <property type="term" value="F:GTPase activity"/>
    <property type="evidence" value="ECO:0007669"/>
    <property type="project" value="UniProtKB-UniRule"/>
</dbReference>
<keyword evidence="2" id="KW-0479">Metal-binding</keyword>
<feature type="binding site" evidence="2">
    <location>
        <begin position="180"/>
        <end position="188"/>
    </location>
    <ligand>
        <name>GTP</name>
        <dbReference type="ChEBI" id="CHEBI:37565"/>
    </ligand>
</feature>
<evidence type="ECO:0000256" key="2">
    <source>
        <dbReference type="HAMAP-Rule" id="MF_01820"/>
    </source>
</evidence>
<dbReference type="InterPro" id="IPR010914">
    <property type="entry name" value="RsgA_GTPase_dom"/>
</dbReference>
<dbReference type="Gene3D" id="3.40.50.300">
    <property type="entry name" value="P-loop containing nucleotide triphosphate hydrolases"/>
    <property type="match status" value="1"/>
</dbReference>
<comment type="subcellular location">
    <subcellularLocation>
        <location evidence="2">Cytoplasm</location>
    </subcellularLocation>
</comment>
<feature type="binding site" evidence="2">
    <location>
        <position position="268"/>
    </location>
    <ligand>
        <name>Zn(2+)</name>
        <dbReference type="ChEBI" id="CHEBI:29105"/>
    </ligand>
</feature>
<dbReference type="Pfam" id="PF03193">
    <property type="entry name" value="RsgA_GTPase"/>
    <property type="match status" value="1"/>
</dbReference>
<protein>
    <recommendedName>
        <fullName evidence="2">Small ribosomal subunit biogenesis GTPase RsgA</fullName>
        <ecNumber evidence="2">3.6.1.-</ecNumber>
    </recommendedName>
</protein>
<dbReference type="HAMAP" id="MF_01820">
    <property type="entry name" value="GTPase_RsgA"/>
    <property type="match status" value="1"/>
</dbReference>
<dbReference type="GO" id="GO:0046872">
    <property type="term" value="F:metal ion binding"/>
    <property type="evidence" value="ECO:0007669"/>
    <property type="project" value="UniProtKB-KW"/>
</dbReference>
<dbReference type="KEGG" id="ddt:AAY81_00160"/>
<reference evidence="6" key="1">
    <citation type="submission" date="2016-10" db="EMBL/GenBank/DDBJ databases">
        <authorList>
            <person name="Varghese N."/>
        </authorList>
    </citation>
    <scope>NUCLEOTIDE SEQUENCE [LARGE SCALE GENOMIC DNA]</scope>
    <source>
        <strain evidence="6">DSM 21843</strain>
    </source>
</reference>
<comment type="function">
    <text evidence="2">One of several proteins that assist in the late maturation steps of the functional core of the 30S ribosomal subunit. Helps release RbfA from mature subunits. May play a role in the assembly of ribosomal proteins into the subunit. Circularly permuted GTPase that catalyzes slow GTP hydrolysis, GTPase activity is stimulated by the 30S ribosomal subunit.</text>
</comment>
<gene>
    <name evidence="2" type="primary">rsgA</name>
    <name evidence="5" type="ORF">SAMN02910314_00227</name>
</gene>
<comment type="cofactor">
    <cofactor evidence="2">
        <name>Zn(2+)</name>
        <dbReference type="ChEBI" id="CHEBI:29105"/>
    </cofactor>
    <text evidence="2">Binds 1 zinc ion per subunit.</text>
</comment>
<dbReference type="PANTHER" id="PTHR32120">
    <property type="entry name" value="SMALL RIBOSOMAL SUBUNIT BIOGENESIS GTPASE RSGA"/>
    <property type="match status" value="1"/>
</dbReference>
<evidence type="ECO:0000256" key="1">
    <source>
        <dbReference type="ARBA" id="ARBA00022517"/>
    </source>
</evidence>
<keyword evidence="2" id="KW-0699">rRNA-binding</keyword>
<keyword evidence="1 2" id="KW-0690">Ribosome biogenesis</keyword>
<dbReference type="RefSeq" id="WP_066659880.1">
    <property type="nucleotide sequence ID" value="NZ_CP011402.1"/>
</dbReference>
<keyword evidence="2" id="KW-0378">Hydrolase</keyword>
<keyword evidence="2" id="KW-0862">Zinc</keyword>
<dbReference type="GO" id="GO:0005737">
    <property type="term" value="C:cytoplasm"/>
    <property type="evidence" value="ECO:0007669"/>
    <property type="project" value="UniProtKB-SubCell"/>
</dbReference>